<dbReference type="Gene3D" id="2.170.140.10">
    <property type="entry name" value="Chitin binding domain"/>
    <property type="match status" value="1"/>
</dbReference>
<evidence type="ECO:0000259" key="2">
    <source>
        <dbReference type="Pfam" id="PF01607"/>
    </source>
</evidence>
<reference evidence="4" key="1">
    <citation type="submission" date="2022-11" db="UniProtKB">
        <authorList>
            <consortium name="WormBaseParasite"/>
        </authorList>
    </citation>
    <scope>IDENTIFICATION</scope>
</reference>
<keyword evidence="1" id="KW-0812">Transmembrane</keyword>
<evidence type="ECO:0000313" key="3">
    <source>
        <dbReference type="Proteomes" id="UP000887565"/>
    </source>
</evidence>
<dbReference type="AlphaFoldDB" id="A0A915HXC6"/>
<dbReference type="GO" id="GO:0005576">
    <property type="term" value="C:extracellular region"/>
    <property type="evidence" value="ECO:0007669"/>
    <property type="project" value="InterPro"/>
</dbReference>
<sequence length="165" mass="18722">MKVKGKQDEKILIRGQQKNRFLMENVSSANDDRIGHDSNRDLRDRNEIRILNPRLCRCPDFIESNFASIFAAMKFVIFALVFCCALQYSTAEDKPAMKPTDVLSDPHNPVYKGDQCIVDLKPHPSDCHKFLNCDVEMDCGPMTVFDPQELVCAHEEDAVKNGAKC</sequence>
<dbReference type="GO" id="GO:0008061">
    <property type="term" value="F:chitin binding"/>
    <property type="evidence" value="ECO:0007669"/>
    <property type="project" value="InterPro"/>
</dbReference>
<feature type="transmembrane region" description="Helical" evidence="1">
    <location>
        <begin position="69"/>
        <end position="88"/>
    </location>
</feature>
<name>A0A915HXC6_ROMCU</name>
<protein>
    <submittedName>
        <fullName evidence="4">Chitin-binding type-2 domain-containing protein</fullName>
    </submittedName>
</protein>
<evidence type="ECO:0000256" key="1">
    <source>
        <dbReference type="SAM" id="Phobius"/>
    </source>
</evidence>
<dbReference type="InterPro" id="IPR002557">
    <property type="entry name" value="Chitin-bd_dom"/>
</dbReference>
<keyword evidence="1" id="KW-1133">Transmembrane helix</keyword>
<accession>A0A915HXC6</accession>
<dbReference type="Proteomes" id="UP000887565">
    <property type="component" value="Unplaced"/>
</dbReference>
<dbReference type="SUPFAM" id="SSF57625">
    <property type="entry name" value="Invertebrate chitin-binding proteins"/>
    <property type="match status" value="1"/>
</dbReference>
<dbReference type="Pfam" id="PF01607">
    <property type="entry name" value="CBM_14"/>
    <property type="match status" value="1"/>
</dbReference>
<keyword evidence="1" id="KW-0472">Membrane</keyword>
<keyword evidence="3" id="KW-1185">Reference proteome</keyword>
<dbReference type="InterPro" id="IPR036508">
    <property type="entry name" value="Chitin-bd_dom_sf"/>
</dbReference>
<organism evidence="3 4">
    <name type="scientific">Romanomermis culicivorax</name>
    <name type="common">Nematode worm</name>
    <dbReference type="NCBI Taxonomy" id="13658"/>
    <lineage>
        <taxon>Eukaryota</taxon>
        <taxon>Metazoa</taxon>
        <taxon>Ecdysozoa</taxon>
        <taxon>Nematoda</taxon>
        <taxon>Enoplea</taxon>
        <taxon>Dorylaimia</taxon>
        <taxon>Mermithida</taxon>
        <taxon>Mermithoidea</taxon>
        <taxon>Mermithidae</taxon>
        <taxon>Romanomermis</taxon>
    </lineage>
</organism>
<feature type="domain" description="Chitin-binding type-2" evidence="2">
    <location>
        <begin position="121"/>
        <end position="157"/>
    </location>
</feature>
<dbReference type="WBParaSite" id="nRc.2.0.1.t06083-RA">
    <property type="protein sequence ID" value="nRc.2.0.1.t06083-RA"/>
    <property type="gene ID" value="nRc.2.0.1.g06083"/>
</dbReference>
<proteinExistence type="predicted"/>
<evidence type="ECO:0000313" key="4">
    <source>
        <dbReference type="WBParaSite" id="nRc.2.0.1.t06083-RA"/>
    </source>
</evidence>